<dbReference type="Gene3D" id="1.20.1280.50">
    <property type="match status" value="1"/>
</dbReference>
<dbReference type="InterPro" id="IPR036047">
    <property type="entry name" value="F-box-like_dom_sf"/>
</dbReference>
<evidence type="ECO:0000259" key="1">
    <source>
        <dbReference type="PROSITE" id="PS50181"/>
    </source>
</evidence>
<gene>
    <name evidence="2" type="ORF">PVAND_016658</name>
</gene>
<comment type="caution">
    <text evidence="2">The sequence shown here is derived from an EMBL/GenBank/DDBJ whole genome shotgun (WGS) entry which is preliminary data.</text>
</comment>
<sequence>MSGEFLNFETLPEELIIEIISKCSSSDILSSSLVSKRFNNIIKNSSRILNKLTIYFPNIKHPDYYDDIPNCNQMKMSASFISTKAPVECFHSSLTRLTICYATIYGSCLSKMLIYSCNLKYLELIQINYLKESKKLENLPELKNLNLILDESFVRLLKVLKKCEVKSLTLKNYKITEMDELQKFLKNQRKLKELNLINIKINLFYDGRFDKVNFKLEKLRIEKTKIPNNDHFVKFLSNHYESLKCFEILNADIPNFREVLMKFKNLNELNFKLNTYVIDNLPIMKNIMKMTLNRKRILKRWFEKFPNVKRFKNE</sequence>
<keyword evidence="3" id="KW-1185">Reference proteome</keyword>
<dbReference type="AlphaFoldDB" id="A0A9J6BGT7"/>
<dbReference type="PROSITE" id="PS50181">
    <property type="entry name" value="FBOX"/>
    <property type="match status" value="1"/>
</dbReference>
<dbReference type="SMART" id="SM00256">
    <property type="entry name" value="FBOX"/>
    <property type="match status" value="1"/>
</dbReference>
<dbReference type="Pfam" id="PF00646">
    <property type="entry name" value="F-box"/>
    <property type="match status" value="1"/>
</dbReference>
<dbReference type="EMBL" id="JADBJN010000004">
    <property type="protein sequence ID" value="KAG5668731.1"/>
    <property type="molecule type" value="Genomic_DNA"/>
</dbReference>
<dbReference type="Proteomes" id="UP001107558">
    <property type="component" value="Chromosome 4"/>
</dbReference>
<feature type="domain" description="F-box" evidence="1">
    <location>
        <begin position="5"/>
        <end position="52"/>
    </location>
</feature>
<evidence type="ECO:0000313" key="3">
    <source>
        <dbReference type="Proteomes" id="UP001107558"/>
    </source>
</evidence>
<name>A0A9J6BGT7_POLVA</name>
<accession>A0A9J6BGT7</accession>
<dbReference type="Gene3D" id="3.80.10.10">
    <property type="entry name" value="Ribonuclease Inhibitor"/>
    <property type="match status" value="1"/>
</dbReference>
<dbReference type="InterPro" id="IPR032675">
    <property type="entry name" value="LRR_dom_sf"/>
</dbReference>
<dbReference type="SUPFAM" id="SSF81383">
    <property type="entry name" value="F-box domain"/>
    <property type="match status" value="1"/>
</dbReference>
<proteinExistence type="predicted"/>
<protein>
    <recommendedName>
        <fullName evidence="1">F-box domain-containing protein</fullName>
    </recommendedName>
</protein>
<dbReference type="SUPFAM" id="SSF52047">
    <property type="entry name" value="RNI-like"/>
    <property type="match status" value="1"/>
</dbReference>
<organism evidence="2 3">
    <name type="scientific">Polypedilum vanderplanki</name>
    <name type="common">Sleeping chironomid midge</name>
    <dbReference type="NCBI Taxonomy" id="319348"/>
    <lineage>
        <taxon>Eukaryota</taxon>
        <taxon>Metazoa</taxon>
        <taxon>Ecdysozoa</taxon>
        <taxon>Arthropoda</taxon>
        <taxon>Hexapoda</taxon>
        <taxon>Insecta</taxon>
        <taxon>Pterygota</taxon>
        <taxon>Neoptera</taxon>
        <taxon>Endopterygota</taxon>
        <taxon>Diptera</taxon>
        <taxon>Nematocera</taxon>
        <taxon>Chironomoidea</taxon>
        <taxon>Chironomidae</taxon>
        <taxon>Chironominae</taxon>
        <taxon>Polypedilum</taxon>
        <taxon>Polypedilum</taxon>
    </lineage>
</organism>
<dbReference type="InterPro" id="IPR001810">
    <property type="entry name" value="F-box_dom"/>
</dbReference>
<evidence type="ECO:0000313" key="2">
    <source>
        <dbReference type="EMBL" id="KAG5668731.1"/>
    </source>
</evidence>
<reference evidence="2" key="1">
    <citation type="submission" date="2021-03" db="EMBL/GenBank/DDBJ databases">
        <title>Chromosome level genome of the anhydrobiotic midge Polypedilum vanderplanki.</title>
        <authorList>
            <person name="Yoshida Y."/>
            <person name="Kikawada T."/>
            <person name="Gusev O."/>
        </authorList>
    </citation>
    <scope>NUCLEOTIDE SEQUENCE</scope>
    <source>
        <strain evidence="2">NIAS01</strain>
        <tissue evidence="2">Whole body or cell culture</tissue>
    </source>
</reference>